<feature type="region of interest" description="Disordered" evidence="1">
    <location>
        <begin position="36"/>
        <end position="60"/>
    </location>
</feature>
<proteinExistence type="predicted"/>
<dbReference type="AlphaFoldDB" id="A0A656QMJ4"/>
<protein>
    <submittedName>
        <fullName evidence="2">Uncharacterized protein</fullName>
    </submittedName>
</protein>
<accession>A0A656QMJ4</accession>
<evidence type="ECO:0000313" key="2">
    <source>
        <dbReference type="EMBL" id="KDR30128.1"/>
    </source>
</evidence>
<reference evidence="2 3" key="1">
    <citation type="submission" date="2014-03" db="EMBL/GenBank/DDBJ databases">
        <title>Draft Genome Sequences of Four Burkholderia Strains.</title>
        <authorList>
            <person name="Liu X.Y."/>
            <person name="Li C.X."/>
            <person name="Xu J.H."/>
        </authorList>
    </citation>
    <scope>NUCLEOTIDE SEQUENCE [LARGE SCALE GENOMIC DNA]</scope>
    <source>
        <strain evidence="2 3">OP-1</strain>
    </source>
</reference>
<feature type="compositionally biased region" description="Basic and acidic residues" evidence="1">
    <location>
        <begin position="51"/>
        <end position="60"/>
    </location>
</feature>
<gene>
    <name evidence="2" type="ORF">BG60_04015</name>
</gene>
<evidence type="ECO:0000256" key="1">
    <source>
        <dbReference type="SAM" id="MobiDB-lite"/>
    </source>
</evidence>
<dbReference type="EMBL" id="JFHD01000010">
    <property type="protein sequence ID" value="KDR30128.1"/>
    <property type="molecule type" value="Genomic_DNA"/>
</dbReference>
<organism evidence="2 3">
    <name type="scientific">Caballeronia zhejiangensis</name>
    <dbReference type="NCBI Taxonomy" id="871203"/>
    <lineage>
        <taxon>Bacteria</taxon>
        <taxon>Pseudomonadati</taxon>
        <taxon>Pseudomonadota</taxon>
        <taxon>Betaproteobacteria</taxon>
        <taxon>Burkholderiales</taxon>
        <taxon>Burkholderiaceae</taxon>
        <taxon>Caballeronia</taxon>
    </lineage>
</organism>
<comment type="caution">
    <text evidence="2">The sequence shown here is derived from an EMBL/GenBank/DDBJ whole genome shotgun (WGS) entry which is preliminary data.</text>
</comment>
<keyword evidence="3" id="KW-1185">Reference proteome</keyword>
<dbReference type="Proteomes" id="UP000027451">
    <property type="component" value="Unassembled WGS sequence"/>
</dbReference>
<name>A0A656QMJ4_9BURK</name>
<sequence>MRDRQKNQEVIMFENTSLDQFSLLDELPTLTPVWHPFTQHSAHEPGVAQDTKQESTERSH</sequence>
<evidence type="ECO:0000313" key="3">
    <source>
        <dbReference type="Proteomes" id="UP000027451"/>
    </source>
</evidence>